<proteinExistence type="predicted"/>
<dbReference type="Pfam" id="PF18844">
    <property type="entry name" value="baeRF_family2"/>
    <property type="match status" value="1"/>
</dbReference>
<dbReference type="Proteomes" id="UP001373496">
    <property type="component" value="Unassembled WGS sequence"/>
</dbReference>
<feature type="region of interest" description="Disordered" evidence="1">
    <location>
        <begin position="200"/>
        <end position="236"/>
    </location>
</feature>
<name>A0ABU8E4U5_9ACTN</name>
<dbReference type="RefSeq" id="WP_336392197.1">
    <property type="nucleotide sequence ID" value="NZ_JBAPLV010000007.1"/>
</dbReference>
<accession>A0ABU8E4U5</accession>
<reference evidence="2 3" key="1">
    <citation type="submission" date="2024-03" db="EMBL/GenBank/DDBJ databases">
        <title>Draft genome sequence of Klenkia terrae.</title>
        <authorList>
            <person name="Duangmal K."/>
            <person name="Chantavorakit T."/>
        </authorList>
    </citation>
    <scope>NUCLEOTIDE SEQUENCE [LARGE SCALE GENOMIC DNA]</scope>
    <source>
        <strain evidence="2 3">JCM 17786</strain>
    </source>
</reference>
<dbReference type="InterPro" id="IPR040701">
    <property type="entry name" value="Bact_RF_family2"/>
</dbReference>
<keyword evidence="3" id="KW-1185">Reference proteome</keyword>
<evidence type="ECO:0000256" key="1">
    <source>
        <dbReference type="SAM" id="MobiDB-lite"/>
    </source>
</evidence>
<evidence type="ECO:0000313" key="2">
    <source>
        <dbReference type="EMBL" id="MEI4278545.1"/>
    </source>
</evidence>
<feature type="compositionally biased region" description="Basic and acidic residues" evidence="1">
    <location>
        <begin position="215"/>
        <end position="229"/>
    </location>
</feature>
<comment type="caution">
    <text evidence="2">The sequence shown here is derived from an EMBL/GenBank/DDBJ whole genome shotgun (WGS) entry which is preliminary data.</text>
</comment>
<protein>
    <submittedName>
        <fullName evidence="2">Uncharacterized protein</fullName>
    </submittedName>
</protein>
<evidence type="ECO:0000313" key="3">
    <source>
        <dbReference type="Proteomes" id="UP001373496"/>
    </source>
</evidence>
<organism evidence="2 3">
    <name type="scientific">Klenkia terrae</name>
    <dbReference type="NCBI Taxonomy" id="1052259"/>
    <lineage>
        <taxon>Bacteria</taxon>
        <taxon>Bacillati</taxon>
        <taxon>Actinomycetota</taxon>
        <taxon>Actinomycetes</taxon>
        <taxon>Geodermatophilales</taxon>
        <taxon>Geodermatophilaceae</taxon>
        <taxon>Klenkia</taxon>
    </lineage>
</organism>
<gene>
    <name evidence="2" type="ORF">UXQ13_08715</name>
</gene>
<dbReference type="EMBL" id="JBAPLV010000007">
    <property type="protein sequence ID" value="MEI4278545.1"/>
    <property type="molecule type" value="Genomic_DNA"/>
</dbReference>
<sequence length="236" mass="24199">MKVGGIGDLSVQHSTEDVWRSNAQAVADRVGRRARQTGAAFVLVAGDERARRLVLDQLPTDVGPLVVTTDAGGRGDGADLSGVALRADEVVAEHEARRAAELREQLDAAGAHGLAVQGVGPVLDALRKGQVETLVLGDQPTDEQLTTGADPVAIGATAEELAGLGVGDGVLAPADRVLVRAALATDVDVVSCRPTRCLRARRSAPCSATPTPRRPGTDRRSAGAGRDRPPAAGPPG</sequence>